<dbReference type="InterPro" id="IPR051961">
    <property type="entry name" value="Fungal_Metabolite_Diox"/>
</dbReference>
<protein>
    <submittedName>
        <fullName evidence="1">Putative ADP-ribosylation factor-like protein 3A</fullName>
    </submittedName>
</protein>
<dbReference type="VEuPathDB" id="TriTrypDB:TvY486_0302830"/>
<dbReference type="SUPFAM" id="SSF51197">
    <property type="entry name" value="Clavaminate synthase-like"/>
    <property type="match status" value="1"/>
</dbReference>
<gene>
    <name evidence="1" type="ORF">TVY486_0302830</name>
</gene>
<dbReference type="InterPro" id="IPR008775">
    <property type="entry name" value="Phytyl_CoA_dOase-like"/>
</dbReference>
<accession>G0TT15</accession>
<evidence type="ECO:0000313" key="1">
    <source>
        <dbReference type="EMBL" id="CCC47096.1"/>
    </source>
</evidence>
<dbReference type="PANTHER" id="PTHR37563">
    <property type="entry name" value="PHYTANOYL-COA DIOXYGENASE FAMILY PROTEIN (AFU_ORTHOLOGUE AFUA_2G03330)"/>
    <property type="match status" value="1"/>
</dbReference>
<reference evidence="1" key="1">
    <citation type="journal article" date="2012" name="Proc. Natl. Acad. Sci. U.S.A.">
        <title>Antigenic diversity is generated by distinct evolutionary mechanisms in African trypanosome species.</title>
        <authorList>
            <person name="Jackson A.P."/>
            <person name="Berry A."/>
            <person name="Aslett M."/>
            <person name="Allison H.C."/>
            <person name="Burton P."/>
            <person name="Vavrova-Anderson J."/>
            <person name="Brown R."/>
            <person name="Browne H."/>
            <person name="Corton N."/>
            <person name="Hauser H."/>
            <person name="Gamble J."/>
            <person name="Gilderthorp R."/>
            <person name="Marcello L."/>
            <person name="McQuillan J."/>
            <person name="Otto T.D."/>
            <person name="Quail M.A."/>
            <person name="Sanders M.J."/>
            <person name="van Tonder A."/>
            <person name="Ginger M.L."/>
            <person name="Field M.C."/>
            <person name="Barry J.D."/>
            <person name="Hertz-Fowler C."/>
            <person name="Berriman M."/>
        </authorList>
    </citation>
    <scope>NUCLEOTIDE SEQUENCE</scope>
    <source>
        <strain evidence="1">Y486</strain>
    </source>
</reference>
<dbReference type="CDD" id="cd15489">
    <property type="entry name" value="PHD_SF"/>
    <property type="match status" value="1"/>
</dbReference>
<name>G0TT15_TRYVY</name>
<organism evidence="1">
    <name type="scientific">Trypanosoma vivax (strain Y486)</name>
    <dbReference type="NCBI Taxonomy" id="1055687"/>
    <lineage>
        <taxon>Eukaryota</taxon>
        <taxon>Discoba</taxon>
        <taxon>Euglenozoa</taxon>
        <taxon>Kinetoplastea</taxon>
        <taxon>Metakinetoplastina</taxon>
        <taxon>Trypanosomatida</taxon>
        <taxon>Trypanosomatidae</taxon>
        <taxon>Trypanosoma</taxon>
        <taxon>Duttonella</taxon>
    </lineage>
</organism>
<proteinExistence type="predicted"/>
<dbReference type="AlphaFoldDB" id="G0TT15"/>
<dbReference type="PANTHER" id="PTHR37563:SF2">
    <property type="entry name" value="PHYTANOYL-COA DIOXYGENASE FAMILY PROTEIN (AFU_ORTHOLOGUE AFUA_2G03330)"/>
    <property type="match status" value="1"/>
</dbReference>
<dbReference type="Pfam" id="PF05721">
    <property type="entry name" value="PhyH"/>
    <property type="match status" value="1"/>
</dbReference>
<dbReference type="EMBL" id="HE573019">
    <property type="protein sequence ID" value="CCC47096.1"/>
    <property type="molecule type" value="Genomic_DNA"/>
</dbReference>
<dbReference type="Gene3D" id="2.60.120.620">
    <property type="entry name" value="q2cbj1_9rhob like domain"/>
    <property type="match status" value="1"/>
</dbReference>
<sequence length="343" mass="38643">MKTGHRTSTSPNHCGCCGTSFQSRLVNGIVRCKSCDRPFHAKCFLKETGINDIVKEKCVVCLCGVIERPYPVGVLRNPLAAKFLRDGFSVVSLSSDSRCKQRILKDLEKFHANADRYFSGFMRSYETELEVSGKAPSLEGGYTNFRKRGEGRYELISDQIQEEVLSIISGCDVLMRTINALLTSSDGNKHGGKLMSCGCFYSLPGSERQVLHTDGPSLSSVEDLFPYAVNVFIPLVPMDRNNGTEFFPGSHKTGWNLKKQKQEPVVPTVPLGKALLFDYRVLHRGMGNLRGTSRPCYYATFSRPWYEDKYNFSSKRYKTSLHILPYLLEKRTERGGLKRSRSL</sequence>